<dbReference type="EMBL" id="MRTJ01000001">
    <property type="protein sequence ID" value="OMF17709.1"/>
    <property type="molecule type" value="Genomic_DNA"/>
</dbReference>
<dbReference type="PANTHER" id="PTHR31297:SF17">
    <property type="entry name" value="ENDOGLUCANASE"/>
    <property type="match status" value="1"/>
</dbReference>
<evidence type="ECO:0000259" key="9">
    <source>
        <dbReference type="Pfam" id="PF00150"/>
    </source>
</evidence>
<feature type="signal peptide" evidence="8">
    <location>
        <begin position="1"/>
        <end position="30"/>
    </location>
</feature>
<dbReference type="SUPFAM" id="SSF51445">
    <property type="entry name" value="(Trans)glycosidases"/>
    <property type="match status" value="1"/>
</dbReference>
<evidence type="ECO:0000256" key="5">
    <source>
        <dbReference type="ARBA" id="ARBA00023295"/>
    </source>
</evidence>
<evidence type="ECO:0000259" key="10">
    <source>
        <dbReference type="Pfam" id="PF03442"/>
    </source>
</evidence>
<dbReference type="Gene3D" id="3.20.20.80">
    <property type="entry name" value="Glycosidases"/>
    <property type="match status" value="1"/>
</dbReference>
<evidence type="ECO:0000256" key="2">
    <source>
        <dbReference type="ARBA" id="ARBA00022801"/>
    </source>
</evidence>
<dbReference type="GO" id="GO:0008422">
    <property type="term" value="F:beta-glucosidase activity"/>
    <property type="evidence" value="ECO:0007669"/>
    <property type="project" value="TreeGrafter"/>
</dbReference>
<keyword evidence="5 7" id="KW-0326">Glycosidase</keyword>
<keyword evidence="6" id="KW-0624">Polysaccharide degradation</keyword>
<evidence type="ECO:0000256" key="1">
    <source>
        <dbReference type="ARBA" id="ARBA00022729"/>
    </source>
</evidence>
<dbReference type="InterPro" id="IPR013783">
    <property type="entry name" value="Ig-like_fold"/>
</dbReference>
<keyword evidence="3" id="KW-0136">Cellulose degradation</keyword>
<evidence type="ECO:0000313" key="13">
    <source>
        <dbReference type="Proteomes" id="UP000187134"/>
    </source>
</evidence>
<dbReference type="InterPro" id="IPR040946">
    <property type="entry name" value="CBM46"/>
</dbReference>
<dbReference type="RefSeq" id="WP_076330945.1">
    <property type="nucleotide sequence ID" value="NZ_MRTJ01000001.1"/>
</dbReference>
<dbReference type="Pfam" id="PF00150">
    <property type="entry name" value="Cellulase"/>
    <property type="match status" value="1"/>
</dbReference>
<dbReference type="SUPFAM" id="SSF81296">
    <property type="entry name" value="E set domains"/>
    <property type="match status" value="1"/>
</dbReference>
<accession>A0A1R1C6N0</accession>
<dbReference type="PROSITE" id="PS00659">
    <property type="entry name" value="GLYCOSYL_HYDROL_F5"/>
    <property type="match status" value="1"/>
</dbReference>
<proteinExistence type="inferred from homology"/>
<dbReference type="GO" id="GO:0009986">
    <property type="term" value="C:cell surface"/>
    <property type="evidence" value="ECO:0007669"/>
    <property type="project" value="TreeGrafter"/>
</dbReference>
<organism evidence="12 13">
    <name type="scientific">Paenibacillus amylolyticus</name>
    <dbReference type="NCBI Taxonomy" id="1451"/>
    <lineage>
        <taxon>Bacteria</taxon>
        <taxon>Bacillati</taxon>
        <taxon>Bacillota</taxon>
        <taxon>Bacilli</taxon>
        <taxon>Bacillales</taxon>
        <taxon>Paenibacillaceae</taxon>
        <taxon>Paenibacillus</taxon>
    </lineage>
</organism>
<dbReference type="InterPro" id="IPR018087">
    <property type="entry name" value="Glyco_hydro_5_CS"/>
</dbReference>
<evidence type="ECO:0000256" key="8">
    <source>
        <dbReference type="SAM" id="SignalP"/>
    </source>
</evidence>
<dbReference type="PIRSF" id="PIRSF001043">
    <property type="entry name" value="Endoglucanase_B"/>
    <property type="match status" value="1"/>
</dbReference>
<evidence type="ECO:0000256" key="7">
    <source>
        <dbReference type="RuleBase" id="RU361153"/>
    </source>
</evidence>
<dbReference type="Proteomes" id="UP000187134">
    <property type="component" value="Unassembled WGS sequence"/>
</dbReference>
<sequence>MMKKNRKPVLSLTLVTAMILSLFSSAMASAATDNSEQASTSAAPSKMQAYVNAMEPGWNLGNSLDAVGEDETAWGNPRITKELIQSIASEGYNSIRIPVTWEAHIGDAPDYTIDAAYMNRVQEVVNWALDADLYVMINLHHDSWRWISYMEKDHDNVLARYNAAWTQIADKFKDASDKLMFESVNEPRFSEGGTTDAAIGYRMLDELNTSFHKIIRTSGGNNETRPLVLPTMHTSSAQPDLDALNKTIQKLNDSNIIATVHYYGFWPFSVNIAGNTTYNEEVQKDIIDTFDRVYNAFTAKGIPVIVGEYGLLGFDQHTGVIEQGEKLKFFEFVGHYLRQKQMATMLWDNGQHFGRTSFTWSDQELFNTMQASWTGRSSTAETDLVYLKQNEAIQDKKVKLNLNGNKFNSLKNGTTPLVRGKDYTIRKDVLTLKSNLLTKLTASGDLGVNATLTAGFNQGADWNFNIIKYDTPTLSDATGTTSAFAIPTSFNGNQLATMEATYANGENAGPQNWTSFKEFSYTFSPDYDRNVIELKPNFFNETNDGEVNLKFHFWNGDVINYKITKNGTSVVGVASK</sequence>
<feature type="domain" description="Glycoside hydrolase family 5" evidence="9">
    <location>
        <begin position="71"/>
        <end position="352"/>
    </location>
</feature>
<evidence type="ECO:0000256" key="4">
    <source>
        <dbReference type="ARBA" id="ARBA00023277"/>
    </source>
</evidence>
<dbReference type="PANTHER" id="PTHR31297">
    <property type="entry name" value="GLUCAN ENDO-1,6-BETA-GLUCOSIDASE B"/>
    <property type="match status" value="1"/>
</dbReference>
<evidence type="ECO:0000313" key="12">
    <source>
        <dbReference type="EMBL" id="OMF17709.1"/>
    </source>
</evidence>
<keyword evidence="4" id="KW-0119">Carbohydrate metabolism</keyword>
<dbReference type="Pfam" id="PF18448">
    <property type="entry name" value="CBM46"/>
    <property type="match status" value="1"/>
</dbReference>
<feature type="chain" id="PRO_5038987995" evidence="8">
    <location>
        <begin position="31"/>
        <end position="576"/>
    </location>
</feature>
<dbReference type="Pfam" id="PF03442">
    <property type="entry name" value="CBM_X2"/>
    <property type="match status" value="1"/>
</dbReference>
<reference evidence="12 13" key="1">
    <citation type="submission" date="2016-11" db="EMBL/GenBank/DDBJ databases">
        <title>Paenibacillus species isolates.</title>
        <authorList>
            <person name="Beno S.M."/>
        </authorList>
    </citation>
    <scope>NUCLEOTIDE SEQUENCE [LARGE SCALE GENOMIC DNA]</scope>
    <source>
        <strain evidence="12 13">FSL H8-0246</strain>
    </source>
</reference>
<evidence type="ECO:0000259" key="11">
    <source>
        <dbReference type="Pfam" id="PF18448"/>
    </source>
</evidence>
<evidence type="ECO:0000256" key="3">
    <source>
        <dbReference type="ARBA" id="ARBA00023001"/>
    </source>
</evidence>
<comment type="caution">
    <text evidence="12">The sequence shown here is derived from an EMBL/GenBank/DDBJ whole genome shotgun (WGS) entry which is preliminary data.</text>
</comment>
<dbReference type="GO" id="GO:0030245">
    <property type="term" value="P:cellulose catabolic process"/>
    <property type="evidence" value="ECO:0007669"/>
    <property type="project" value="UniProtKB-KW"/>
</dbReference>
<comment type="similarity">
    <text evidence="7">Belongs to the glycosyl hydrolase 5 (cellulase A) family.</text>
</comment>
<protein>
    <submittedName>
        <fullName evidence="12">Cellulase</fullName>
    </submittedName>
</protein>
<name>A0A1R1C6N0_PAEAM</name>
<dbReference type="InterPro" id="IPR016282">
    <property type="entry name" value="Glyco_hydro_5_endoGlcnase_B"/>
</dbReference>
<dbReference type="OrthoDB" id="9800955at2"/>
<dbReference type="InterPro" id="IPR005102">
    <property type="entry name" value="Carbo-bd_X2"/>
</dbReference>
<dbReference type="InterPro" id="IPR014756">
    <property type="entry name" value="Ig_E-set"/>
</dbReference>
<dbReference type="InterPro" id="IPR001547">
    <property type="entry name" value="Glyco_hydro_5"/>
</dbReference>
<dbReference type="GO" id="GO:0005576">
    <property type="term" value="C:extracellular region"/>
    <property type="evidence" value="ECO:0007669"/>
    <property type="project" value="TreeGrafter"/>
</dbReference>
<dbReference type="Gene3D" id="2.60.40.10">
    <property type="entry name" value="Immunoglobulins"/>
    <property type="match status" value="2"/>
</dbReference>
<keyword evidence="2 7" id="KW-0378">Hydrolase</keyword>
<evidence type="ECO:0000256" key="6">
    <source>
        <dbReference type="ARBA" id="ARBA00023326"/>
    </source>
</evidence>
<gene>
    <name evidence="12" type="ORF">BK131_07080</name>
</gene>
<dbReference type="InterPro" id="IPR017853">
    <property type="entry name" value="GH"/>
</dbReference>
<feature type="domain" description="Endoglucanase B carbohydrate binding" evidence="11">
    <location>
        <begin position="470"/>
        <end position="572"/>
    </location>
</feature>
<dbReference type="AlphaFoldDB" id="A0A1R1C6N0"/>
<keyword evidence="1 8" id="KW-0732">Signal</keyword>
<feature type="domain" description="Carbohydrate binding X2" evidence="10">
    <location>
        <begin position="381"/>
        <end position="466"/>
    </location>
</feature>
<dbReference type="InterPro" id="IPR050386">
    <property type="entry name" value="Glycosyl_hydrolase_5"/>
</dbReference>